<evidence type="ECO:0000256" key="1">
    <source>
        <dbReference type="SAM" id="MobiDB-lite"/>
    </source>
</evidence>
<keyword evidence="2" id="KW-0732">Signal</keyword>
<proteinExistence type="predicted"/>
<feature type="chain" id="PRO_5031242308" evidence="2">
    <location>
        <begin position="23"/>
        <end position="133"/>
    </location>
</feature>
<dbReference type="EnsemblPlants" id="AUR62036866-RA">
    <property type="protein sequence ID" value="AUR62036866-RA:cds"/>
    <property type="gene ID" value="AUR62036866"/>
</dbReference>
<keyword evidence="4" id="KW-1185">Reference proteome</keyword>
<dbReference type="Gramene" id="AUR62036866-RA">
    <property type="protein sequence ID" value="AUR62036866-RA:cds"/>
    <property type="gene ID" value="AUR62036866"/>
</dbReference>
<feature type="signal peptide" evidence="2">
    <location>
        <begin position="1"/>
        <end position="22"/>
    </location>
</feature>
<reference evidence="3" key="1">
    <citation type="journal article" date="2017" name="Nature">
        <title>The genome of Chenopodium quinoa.</title>
        <authorList>
            <person name="Jarvis D.E."/>
            <person name="Ho Y.S."/>
            <person name="Lightfoot D.J."/>
            <person name="Schmoeckel S.M."/>
            <person name="Li B."/>
            <person name="Borm T.J.A."/>
            <person name="Ohyanagi H."/>
            <person name="Mineta K."/>
            <person name="Michell C.T."/>
            <person name="Saber N."/>
            <person name="Kharbatia N.M."/>
            <person name="Rupper R.R."/>
            <person name="Sharp A.R."/>
            <person name="Dally N."/>
            <person name="Boughton B.A."/>
            <person name="Woo Y.H."/>
            <person name="Gao G."/>
            <person name="Schijlen E.G.W.M."/>
            <person name="Guo X."/>
            <person name="Momin A.A."/>
            <person name="Negrao S."/>
            <person name="Al-Babili S."/>
            <person name="Gehring C."/>
            <person name="Roessner U."/>
            <person name="Jung C."/>
            <person name="Murphy K."/>
            <person name="Arold S.T."/>
            <person name="Gojobori T."/>
            <person name="van der Linden C.G."/>
            <person name="van Loo E.N."/>
            <person name="Jellen E.N."/>
            <person name="Maughan P.J."/>
            <person name="Tester M."/>
        </authorList>
    </citation>
    <scope>NUCLEOTIDE SEQUENCE [LARGE SCALE GENOMIC DNA]</scope>
    <source>
        <strain evidence="3">cv. PI 614886</strain>
    </source>
</reference>
<evidence type="ECO:0000313" key="4">
    <source>
        <dbReference type="Proteomes" id="UP000596660"/>
    </source>
</evidence>
<name>A0A803MXD6_CHEQI</name>
<accession>A0A803MXD6</accession>
<sequence>MAAYRLFTYLTIAALTFSVAYATDPTQLQDFCVATNDMNNAFPTTASVDDDISQLRRRKPVSTTTSVSSDDDSQLRRQQSVPTTIVSSDDDNQCRRRRQSVSTTPVSNVVSSLISSVSDDNIKDKCSFKRQCK</sequence>
<dbReference type="Proteomes" id="UP000596660">
    <property type="component" value="Unplaced"/>
</dbReference>
<feature type="compositionally biased region" description="Polar residues" evidence="1">
    <location>
        <begin position="76"/>
        <end position="87"/>
    </location>
</feature>
<organism evidence="3 4">
    <name type="scientific">Chenopodium quinoa</name>
    <name type="common">Quinoa</name>
    <dbReference type="NCBI Taxonomy" id="63459"/>
    <lineage>
        <taxon>Eukaryota</taxon>
        <taxon>Viridiplantae</taxon>
        <taxon>Streptophyta</taxon>
        <taxon>Embryophyta</taxon>
        <taxon>Tracheophyta</taxon>
        <taxon>Spermatophyta</taxon>
        <taxon>Magnoliopsida</taxon>
        <taxon>eudicotyledons</taxon>
        <taxon>Gunneridae</taxon>
        <taxon>Pentapetalae</taxon>
        <taxon>Caryophyllales</taxon>
        <taxon>Chenopodiaceae</taxon>
        <taxon>Chenopodioideae</taxon>
        <taxon>Atripliceae</taxon>
        <taxon>Chenopodium</taxon>
    </lineage>
</organism>
<evidence type="ECO:0000256" key="2">
    <source>
        <dbReference type="SAM" id="SignalP"/>
    </source>
</evidence>
<dbReference type="AlphaFoldDB" id="A0A803MXD6"/>
<protein>
    <submittedName>
        <fullName evidence="3">Uncharacterized protein</fullName>
    </submittedName>
</protein>
<feature type="region of interest" description="Disordered" evidence="1">
    <location>
        <begin position="43"/>
        <end position="105"/>
    </location>
</feature>
<evidence type="ECO:0000313" key="3">
    <source>
        <dbReference type="EnsemblPlants" id="AUR62036866-RA:cds"/>
    </source>
</evidence>
<reference evidence="3" key="2">
    <citation type="submission" date="2021-03" db="UniProtKB">
        <authorList>
            <consortium name="EnsemblPlants"/>
        </authorList>
    </citation>
    <scope>IDENTIFICATION</scope>
</reference>